<dbReference type="EMBL" id="KV749832">
    <property type="protein sequence ID" value="OCL07586.1"/>
    <property type="molecule type" value="Genomic_DNA"/>
</dbReference>
<keyword evidence="4" id="KW-1185">Reference proteome</keyword>
<reference evidence="3 4" key="1">
    <citation type="journal article" date="2016" name="Nat. Commun.">
        <title>Ectomycorrhizal ecology is imprinted in the genome of the dominant symbiotic fungus Cenococcum geophilum.</title>
        <authorList>
            <consortium name="DOE Joint Genome Institute"/>
            <person name="Peter M."/>
            <person name="Kohler A."/>
            <person name="Ohm R.A."/>
            <person name="Kuo A."/>
            <person name="Krutzmann J."/>
            <person name="Morin E."/>
            <person name="Arend M."/>
            <person name="Barry K.W."/>
            <person name="Binder M."/>
            <person name="Choi C."/>
            <person name="Clum A."/>
            <person name="Copeland A."/>
            <person name="Grisel N."/>
            <person name="Haridas S."/>
            <person name="Kipfer T."/>
            <person name="LaButti K."/>
            <person name="Lindquist E."/>
            <person name="Lipzen A."/>
            <person name="Maire R."/>
            <person name="Meier B."/>
            <person name="Mihaltcheva S."/>
            <person name="Molinier V."/>
            <person name="Murat C."/>
            <person name="Poggeler S."/>
            <person name="Quandt C.A."/>
            <person name="Sperisen C."/>
            <person name="Tritt A."/>
            <person name="Tisserant E."/>
            <person name="Crous P.W."/>
            <person name="Henrissat B."/>
            <person name="Nehls U."/>
            <person name="Egli S."/>
            <person name="Spatafora J.W."/>
            <person name="Grigoriev I.V."/>
            <person name="Martin F.M."/>
        </authorList>
    </citation>
    <scope>NUCLEOTIDE SEQUENCE [LARGE SCALE GENOMIC DNA]</scope>
    <source>
        <strain evidence="3 4">CBS 207.34</strain>
    </source>
</reference>
<dbReference type="CDD" id="cd14688">
    <property type="entry name" value="bZIP_YAP"/>
    <property type="match status" value="1"/>
</dbReference>
<protein>
    <recommendedName>
        <fullName evidence="2">BZIP domain-containing protein</fullName>
    </recommendedName>
</protein>
<dbReference type="OrthoDB" id="4363578at2759"/>
<feature type="compositionally biased region" description="Basic and acidic residues" evidence="1">
    <location>
        <begin position="232"/>
        <end position="243"/>
    </location>
</feature>
<name>A0A8E2EZU9_9PEZI</name>
<dbReference type="GO" id="GO:0003700">
    <property type="term" value="F:DNA-binding transcription factor activity"/>
    <property type="evidence" value="ECO:0007669"/>
    <property type="project" value="InterPro"/>
</dbReference>
<sequence>MGHTSSDNVKTSSSVEERKRIQNRLAQRRHRQKTKAFRPQGFAAASSPNEGDGNVDHPSPFDVTGKNWTLDSNAVSPVQQPLESSKTDFRTVNSFNGGKPHESQGMESNDNNSNPRPPSSSKFEPYPDQSSISSGWTMMHAHDSADLSDLFSSVEPSTFEDMDLTGTQVHDFDFRSNVTQGSFLNWQQSSAPSHHNQSARFLLLQSSIDDSNMLTKGERKASEDTVPPPATAREHCHPSVRNSHDDIERKLESILDRCSEVGFENFESLAIAYYTSDLDDSSPIGQAQRLSRSRHIRSLLSALSHSSKLWEEPETRPWREEILKAAEAIYASEMHDFQLQQGPQLIQDPAQFLHHCISGQYDSSVERVLHRDLQRKVPELWSFFTALVQRLGVLPSKANQTVCLMILFLCRVRLQGSGNCSNLCRRQS</sequence>
<feature type="domain" description="BZIP" evidence="2">
    <location>
        <begin position="18"/>
        <end position="33"/>
    </location>
</feature>
<dbReference type="AlphaFoldDB" id="A0A8E2EZU9"/>
<evidence type="ECO:0000256" key="1">
    <source>
        <dbReference type="SAM" id="MobiDB-lite"/>
    </source>
</evidence>
<evidence type="ECO:0000313" key="3">
    <source>
        <dbReference type="EMBL" id="OCL07586.1"/>
    </source>
</evidence>
<feature type="compositionally biased region" description="Basic residues" evidence="1">
    <location>
        <begin position="26"/>
        <end position="36"/>
    </location>
</feature>
<proteinExistence type="predicted"/>
<dbReference type="PROSITE" id="PS00036">
    <property type="entry name" value="BZIP_BASIC"/>
    <property type="match status" value="1"/>
</dbReference>
<evidence type="ECO:0000259" key="2">
    <source>
        <dbReference type="PROSITE" id="PS00036"/>
    </source>
</evidence>
<feature type="region of interest" description="Disordered" evidence="1">
    <location>
        <begin position="1"/>
        <end position="131"/>
    </location>
</feature>
<feature type="compositionally biased region" description="Polar residues" evidence="1">
    <location>
        <begin position="1"/>
        <end position="14"/>
    </location>
</feature>
<organism evidence="3 4">
    <name type="scientific">Glonium stellatum</name>
    <dbReference type="NCBI Taxonomy" id="574774"/>
    <lineage>
        <taxon>Eukaryota</taxon>
        <taxon>Fungi</taxon>
        <taxon>Dikarya</taxon>
        <taxon>Ascomycota</taxon>
        <taxon>Pezizomycotina</taxon>
        <taxon>Dothideomycetes</taxon>
        <taxon>Pleosporomycetidae</taxon>
        <taxon>Gloniales</taxon>
        <taxon>Gloniaceae</taxon>
        <taxon>Glonium</taxon>
    </lineage>
</organism>
<feature type="region of interest" description="Disordered" evidence="1">
    <location>
        <begin position="216"/>
        <end position="243"/>
    </location>
</feature>
<evidence type="ECO:0000313" key="4">
    <source>
        <dbReference type="Proteomes" id="UP000250140"/>
    </source>
</evidence>
<feature type="compositionally biased region" description="Polar residues" evidence="1">
    <location>
        <begin position="66"/>
        <end position="96"/>
    </location>
</feature>
<dbReference type="Proteomes" id="UP000250140">
    <property type="component" value="Unassembled WGS sequence"/>
</dbReference>
<accession>A0A8E2EZU9</accession>
<dbReference type="InterPro" id="IPR004827">
    <property type="entry name" value="bZIP"/>
</dbReference>
<gene>
    <name evidence="3" type="ORF">AOQ84DRAFT_55723</name>
</gene>